<proteinExistence type="predicted"/>
<organism evidence="1 2">
    <name type="scientific">Streblomastix strix</name>
    <dbReference type="NCBI Taxonomy" id="222440"/>
    <lineage>
        <taxon>Eukaryota</taxon>
        <taxon>Metamonada</taxon>
        <taxon>Preaxostyla</taxon>
        <taxon>Oxymonadida</taxon>
        <taxon>Streblomastigidae</taxon>
        <taxon>Streblomastix</taxon>
    </lineage>
</organism>
<dbReference type="AlphaFoldDB" id="A0A5J4R7U9"/>
<protein>
    <submittedName>
        <fullName evidence="1">Uncharacterized protein</fullName>
    </submittedName>
</protein>
<sequence length="165" mass="19099">MLISESEQFEIRRTGYPKVYSNSTVFTWLNRLYCHFGKDLEHFVNLFMQPYRKAADKRRISLWLNSLLREIGIRGPTAYSFIYAASTAQARQILETTKLNILHITVYFQELQAATITLLRSSIAQPLALPFDEILPVGRGIEPIDNTRARSDMIYIDQYDSDDIS</sequence>
<evidence type="ECO:0000313" key="1">
    <source>
        <dbReference type="EMBL" id="KAA6329191.1"/>
    </source>
</evidence>
<name>A0A5J4R7U9_9EUKA</name>
<dbReference type="EMBL" id="SNRW01043131">
    <property type="protein sequence ID" value="KAA6329191.1"/>
    <property type="molecule type" value="Genomic_DNA"/>
</dbReference>
<gene>
    <name evidence="1" type="ORF">EZS28_053632</name>
</gene>
<comment type="caution">
    <text evidence="1">The sequence shown here is derived from an EMBL/GenBank/DDBJ whole genome shotgun (WGS) entry which is preliminary data.</text>
</comment>
<evidence type="ECO:0000313" key="2">
    <source>
        <dbReference type="Proteomes" id="UP000324800"/>
    </source>
</evidence>
<dbReference type="Proteomes" id="UP000324800">
    <property type="component" value="Unassembled WGS sequence"/>
</dbReference>
<reference evidence="1 2" key="1">
    <citation type="submission" date="2019-03" db="EMBL/GenBank/DDBJ databases">
        <title>Single cell metagenomics reveals metabolic interactions within the superorganism composed of flagellate Streblomastix strix and complex community of Bacteroidetes bacteria on its surface.</title>
        <authorList>
            <person name="Treitli S.C."/>
            <person name="Kolisko M."/>
            <person name="Husnik F."/>
            <person name="Keeling P."/>
            <person name="Hampl V."/>
        </authorList>
    </citation>
    <scope>NUCLEOTIDE SEQUENCE [LARGE SCALE GENOMIC DNA]</scope>
    <source>
        <strain evidence="1">ST1C</strain>
    </source>
</reference>
<accession>A0A5J4R7U9</accession>